<dbReference type="Pfam" id="PF06938">
    <property type="entry name" value="DUF1285_N"/>
    <property type="match status" value="1"/>
</dbReference>
<proteinExistence type="predicted"/>
<name>A0A368DRP6_9PROT</name>
<evidence type="ECO:0000313" key="3">
    <source>
        <dbReference type="EMBL" id="RCL73895.1"/>
    </source>
</evidence>
<comment type="caution">
    <text evidence="3">The sequence shown here is derived from an EMBL/GenBank/DDBJ whole genome shotgun (WGS) entry which is preliminary data.</text>
</comment>
<protein>
    <submittedName>
        <fullName evidence="3">DUF1285 domain-containing protein</fullName>
    </submittedName>
</protein>
<sequence>MNNKINNQIKFFIDEECRWFYEGSEIKRHSMVCLFAKYLEKDTYGQYNIVTPYESVKVEVANVPFKVIKIWTEGMEIDRNIFIETNVGEVIKISEQSDIRFAQDKSNKGIIPYIKVKDNIEAIFNRSSANELTNQCNFSTINSKKRFGFWSNKTFFPID</sequence>
<dbReference type="InterPro" id="IPR023361">
    <property type="entry name" value="DUF1285_beta_roll_sf"/>
</dbReference>
<evidence type="ECO:0000259" key="1">
    <source>
        <dbReference type="Pfam" id="PF06938"/>
    </source>
</evidence>
<dbReference type="InterPro" id="IPR048341">
    <property type="entry name" value="DUF1285_N"/>
</dbReference>
<dbReference type="Gene3D" id="3.10.540.10">
    <property type="entry name" value="duf1285 like domain"/>
    <property type="match status" value="1"/>
</dbReference>
<gene>
    <name evidence="3" type="ORF">DBW71_02155</name>
</gene>
<organism evidence="3 4">
    <name type="scientific">PS1 clade bacterium</name>
    <dbReference type="NCBI Taxonomy" id="2175152"/>
    <lineage>
        <taxon>Bacteria</taxon>
        <taxon>Pseudomonadati</taxon>
        <taxon>Pseudomonadota</taxon>
        <taxon>Alphaproteobacteria</taxon>
        <taxon>PS1 clade</taxon>
    </lineage>
</organism>
<dbReference type="Pfam" id="PF21028">
    <property type="entry name" value="DUF1285_C"/>
    <property type="match status" value="1"/>
</dbReference>
<dbReference type="AlphaFoldDB" id="A0A368DRP6"/>
<feature type="domain" description="DUF1285" evidence="1">
    <location>
        <begin position="6"/>
        <end position="61"/>
    </location>
</feature>
<evidence type="ECO:0000313" key="4">
    <source>
        <dbReference type="Proteomes" id="UP000253570"/>
    </source>
</evidence>
<accession>A0A368DRP6</accession>
<dbReference type="EMBL" id="QOQD01000004">
    <property type="protein sequence ID" value="RCL73895.1"/>
    <property type="molecule type" value="Genomic_DNA"/>
</dbReference>
<reference evidence="3 4" key="1">
    <citation type="journal article" date="2018" name="Microbiome">
        <title>Fine metagenomic profile of the Mediterranean stratified and mixed water columns revealed by assembly and recruitment.</title>
        <authorList>
            <person name="Haro-Moreno J.M."/>
            <person name="Lopez-Perez M."/>
            <person name="De La Torre J.R."/>
            <person name="Picazo A."/>
            <person name="Camacho A."/>
            <person name="Rodriguez-Valera F."/>
        </authorList>
    </citation>
    <scope>NUCLEOTIDE SEQUENCE [LARGE SCALE GENOMIC DNA]</scope>
    <source>
        <strain evidence="3">MED-G57</strain>
    </source>
</reference>
<dbReference type="InterPro" id="IPR048342">
    <property type="entry name" value="DUF1285_C"/>
</dbReference>
<feature type="domain" description="DUF1285" evidence="2">
    <location>
        <begin position="64"/>
        <end position="158"/>
    </location>
</feature>
<dbReference type="Gene3D" id="2.30.270.10">
    <property type="entry name" value="duf1285 protein"/>
    <property type="match status" value="1"/>
</dbReference>
<dbReference type="Proteomes" id="UP000253570">
    <property type="component" value="Unassembled WGS sequence"/>
</dbReference>
<evidence type="ECO:0000259" key="2">
    <source>
        <dbReference type="Pfam" id="PF21028"/>
    </source>
</evidence>